<accession>A9NN01</accession>
<proteinExistence type="evidence at transcript level"/>
<sequence>MTCVVIRTRGLIFHCQGFEEPGFGFLLGEKLSSSRRHGR</sequence>
<name>A9NN01_PICSI</name>
<evidence type="ECO:0000313" key="1">
    <source>
        <dbReference type="EMBL" id="ABK22012.1"/>
    </source>
</evidence>
<dbReference type="AlphaFoldDB" id="A9NN01"/>
<reference evidence="1" key="1">
    <citation type="journal article" date="2008" name="BMC Genomics">
        <title>A conifer genomics resource of 200,000 spruce (Picea spp.) ESTs and 6,464 high-quality, sequence-finished full-length cDNAs for Sitka spruce (Picea sitchensis).</title>
        <authorList>
            <person name="Ralph S.G."/>
            <person name="Chun H.J."/>
            <person name="Kolosova N."/>
            <person name="Cooper D."/>
            <person name="Oddy C."/>
            <person name="Ritland C.E."/>
            <person name="Kirkpatrick R."/>
            <person name="Moore R."/>
            <person name="Barber S."/>
            <person name="Holt R.A."/>
            <person name="Jones S.J."/>
            <person name="Marra M.A."/>
            <person name="Douglas C.J."/>
            <person name="Ritland K."/>
            <person name="Bohlmann J."/>
        </authorList>
    </citation>
    <scope>NUCLEOTIDE SEQUENCE</scope>
    <source>
        <tissue evidence="1">Bark</tissue>
    </source>
</reference>
<organism evidence="1">
    <name type="scientific">Picea sitchensis</name>
    <name type="common">Sitka spruce</name>
    <name type="synonym">Pinus sitchensis</name>
    <dbReference type="NCBI Taxonomy" id="3332"/>
    <lineage>
        <taxon>Eukaryota</taxon>
        <taxon>Viridiplantae</taxon>
        <taxon>Streptophyta</taxon>
        <taxon>Embryophyta</taxon>
        <taxon>Tracheophyta</taxon>
        <taxon>Spermatophyta</taxon>
        <taxon>Pinopsida</taxon>
        <taxon>Pinidae</taxon>
        <taxon>Conifers I</taxon>
        <taxon>Pinales</taxon>
        <taxon>Pinaceae</taxon>
        <taxon>Picea</taxon>
    </lineage>
</organism>
<dbReference type="EMBL" id="EF082657">
    <property type="protein sequence ID" value="ABK22012.1"/>
    <property type="molecule type" value="mRNA"/>
</dbReference>
<protein>
    <submittedName>
        <fullName evidence="1">Uncharacterized protein</fullName>
    </submittedName>
</protein>